<dbReference type="PANTHER" id="PTHR34295">
    <property type="entry name" value="BIOTIN TRANSPORTER BIOY"/>
    <property type="match status" value="1"/>
</dbReference>
<evidence type="ECO:0000256" key="1">
    <source>
        <dbReference type="ARBA" id="ARBA00010692"/>
    </source>
</evidence>
<dbReference type="PIRSF" id="PIRSF016661">
    <property type="entry name" value="BioY"/>
    <property type="match status" value="1"/>
</dbReference>
<keyword evidence="2" id="KW-0813">Transport</keyword>
<feature type="transmembrane region" description="Helical" evidence="3">
    <location>
        <begin position="111"/>
        <end position="129"/>
    </location>
</feature>
<keyword evidence="3" id="KW-0812">Transmembrane</keyword>
<dbReference type="Proteomes" id="UP000257014">
    <property type="component" value="Unassembled WGS sequence"/>
</dbReference>
<name>A0A150L9P7_9BACI</name>
<dbReference type="PATRIC" id="fig|301148.3.peg.1952"/>
<comment type="caution">
    <text evidence="4">The sequence shown here is derived from an EMBL/GenBank/DDBJ whole genome shotgun (WGS) entry which is preliminary data.</text>
</comment>
<dbReference type="InterPro" id="IPR003784">
    <property type="entry name" value="BioY"/>
</dbReference>
<feature type="transmembrane region" description="Helical" evidence="3">
    <location>
        <begin position="78"/>
        <end position="99"/>
    </location>
</feature>
<dbReference type="Pfam" id="PF02632">
    <property type="entry name" value="BioY"/>
    <property type="match status" value="1"/>
</dbReference>
<dbReference type="OrthoDB" id="9803495at2"/>
<protein>
    <recommendedName>
        <fullName evidence="2">Biotin transporter</fullName>
    </recommendedName>
</protein>
<evidence type="ECO:0000313" key="6">
    <source>
        <dbReference type="Proteomes" id="UP000075683"/>
    </source>
</evidence>
<dbReference type="PANTHER" id="PTHR34295:SF1">
    <property type="entry name" value="BIOTIN TRANSPORTER BIOY"/>
    <property type="match status" value="1"/>
</dbReference>
<keyword evidence="2 3" id="KW-0472">Membrane</keyword>
<dbReference type="Gene3D" id="1.10.1760.20">
    <property type="match status" value="1"/>
</dbReference>
<feature type="transmembrane region" description="Helical" evidence="3">
    <location>
        <begin position="54"/>
        <end position="72"/>
    </location>
</feature>
<reference evidence="4 6" key="1">
    <citation type="submission" date="2016-01" db="EMBL/GenBank/DDBJ databases">
        <title>Draft Genome Sequences of Seven Thermophilic Sporeformers Isolated from Foods.</title>
        <authorList>
            <person name="Berendsen E.M."/>
            <person name="Wells-Bennik M.H."/>
            <person name="Krawcyk A.O."/>
            <person name="De Jong A."/>
            <person name="Holsappel S."/>
            <person name="Eijlander R.T."/>
            <person name="Kuipers O.P."/>
        </authorList>
    </citation>
    <scope>NUCLEOTIDE SEQUENCE [LARGE SCALE GENOMIC DNA]</scope>
    <source>
        <strain evidence="4 6">B4135</strain>
    </source>
</reference>
<evidence type="ECO:0000313" key="5">
    <source>
        <dbReference type="EMBL" id="REJ28628.1"/>
    </source>
</evidence>
<evidence type="ECO:0000256" key="2">
    <source>
        <dbReference type="PIRNR" id="PIRNR016661"/>
    </source>
</evidence>
<evidence type="ECO:0000313" key="4">
    <source>
        <dbReference type="EMBL" id="KYD08970.1"/>
    </source>
</evidence>
<evidence type="ECO:0000256" key="3">
    <source>
        <dbReference type="SAM" id="Phobius"/>
    </source>
</evidence>
<sequence length="183" mass="19277">MKLKHWILAALFAAMIGVLAQVTIPLPLVPITGQTLAIGLCATILGSKLSTLAVVLYCLLGLAGAPVFANLHAGPSVLFGPTGGYIFGFIPTAYITGIILEKTSFRLPQALLANTAGMFIPLATGTVWLKWAADLEWDEALLSGFVPFLLPGILKAAIAAWLGIEVRKRLIQAKVLEETGAQG</sequence>
<dbReference type="STRING" id="301148.B4135_3881"/>
<accession>A0A150L9P7</accession>
<organism evidence="4 6">
    <name type="scientific">Caldibacillus debilis</name>
    <dbReference type="NCBI Taxonomy" id="301148"/>
    <lineage>
        <taxon>Bacteria</taxon>
        <taxon>Bacillati</taxon>
        <taxon>Bacillota</taxon>
        <taxon>Bacilli</taxon>
        <taxon>Bacillales</taxon>
        <taxon>Bacillaceae</taxon>
        <taxon>Caldibacillus</taxon>
    </lineage>
</organism>
<evidence type="ECO:0000313" key="7">
    <source>
        <dbReference type="Proteomes" id="UP000257014"/>
    </source>
</evidence>
<gene>
    <name evidence="4" type="ORF">B4135_3881</name>
    <name evidence="5" type="ORF">C6P37_08290</name>
</gene>
<dbReference type="GO" id="GO:0005886">
    <property type="term" value="C:plasma membrane"/>
    <property type="evidence" value="ECO:0007669"/>
    <property type="project" value="UniProtKB-SubCell"/>
</dbReference>
<proteinExistence type="inferred from homology"/>
<keyword evidence="3" id="KW-1133">Transmembrane helix</keyword>
<dbReference type="EMBL" id="LQYT01000133">
    <property type="protein sequence ID" value="KYD08970.1"/>
    <property type="molecule type" value="Genomic_DNA"/>
</dbReference>
<feature type="transmembrane region" description="Helical" evidence="3">
    <location>
        <begin position="141"/>
        <end position="164"/>
    </location>
</feature>
<dbReference type="RefSeq" id="WP_020155963.1">
    <property type="nucleotide sequence ID" value="NZ_LQYT01000133.1"/>
</dbReference>
<keyword evidence="2" id="KW-1003">Cell membrane</keyword>
<reference evidence="5 7" key="2">
    <citation type="submission" date="2018-03" db="EMBL/GenBank/DDBJ databases">
        <authorList>
            <person name="Keele B.F."/>
        </authorList>
    </citation>
    <scope>NUCLEOTIDE SEQUENCE [LARGE SCALE GENOMIC DNA]</scope>
    <source>
        <strain evidence="5">ZCTH4_d</strain>
    </source>
</reference>
<dbReference type="Proteomes" id="UP000075683">
    <property type="component" value="Unassembled WGS sequence"/>
</dbReference>
<dbReference type="GO" id="GO:0015225">
    <property type="term" value="F:biotin transmembrane transporter activity"/>
    <property type="evidence" value="ECO:0007669"/>
    <property type="project" value="UniProtKB-UniRule"/>
</dbReference>
<comment type="subcellular location">
    <subcellularLocation>
        <location evidence="2">Cell membrane</location>
        <topology evidence="2">Multi-pass membrane protein</topology>
    </subcellularLocation>
</comment>
<dbReference type="EMBL" id="QEWE01000016">
    <property type="protein sequence ID" value="REJ28628.1"/>
    <property type="molecule type" value="Genomic_DNA"/>
</dbReference>
<dbReference type="AlphaFoldDB" id="A0A150L9P7"/>
<comment type="similarity">
    <text evidence="1 2">Belongs to the BioY family.</text>
</comment>